<dbReference type="AlphaFoldDB" id="A0A117NGE8"/>
<reference evidence="1" key="1">
    <citation type="journal article" date="2015" name="Genome Biol. Evol.">
        <title>Organellar Genomes of White Spruce (Picea glauca): Assembly and Annotation.</title>
        <authorList>
            <person name="Jackman S.D."/>
            <person name="Warren R.L."/>
            <person name="Gibb E.A."/>
            <person name="Vandervalk B.P."/>
            <person name="Mohamadi H."/>
            <person name="Chu J."/>
            <person name="Raymond A."/>
            <person name="Pleasance S."/>
            <person name="Coope R."/>
            <person name="Wildung M.R."/>
            <person name="Ritland C.E."/>
            <person name="Bousquet J."/>
            <person name="Jones S.J."/>
            <person name="Bohlmann J."/>
            <person name="Birol I."/>
        </authorList>
    </citation>
    <scope>NUCLEOTIDE SEQUENCE [LARGE SCALE GENOMIC DNA]</scope>
    <source>
        <tissue evidence="1">Flushing bud</tissue>
    </source>
</reference>
<protein>
    <submittedName>
        <fullName evidence="1">Uncharacterized protein</fullName>
    </submittedName>
</protein>
<gene>
    <name evidence="1" type="ORF">ABT39_MTgene1348</name>
</gene>
<geneLocation type="mitochondrion" evidence="1"/>
<proteinExistence type="predicted"/>
<name>A0A117NGE8_PICGL</name>
<dbReference type="EMBL" id="LKAM01000010">
    <property type="protein sequence ID" value="KUM46668.1"/>
    <property type="molecule type" value="Genomic_DNA"/>
</dbReference>
<sequence length="86" mass="9706">MAAWAPSPTVNEESENISLGNYRLKRFLLRFPPSSLNVSHLARIRLAPSPVFAPSMPDRLPGRPFSIPHRRGRCPDHCHGYPMDSK</sequence>
<comment type="caution">
    <text evidence="1">The sequence shown here is derived from an EMBL/GenBank/DDBJ whole genome shotgun (WGS) entry which is preliminary data.</text>
</comment>
<accession>A0A117NGE8</accession>
<organism evidence="1">
    <name type="scientific">Picea glauca</name>
    <name type="common">White spruce</name>
    <name type="synonym">Pinus glauca</name>
    <dbReference type="NCBI Taxonomy" id="3330"/>
    <lineage>
        <taxon>Eukaryota</taxon>
        <taxon>Viridiplantae</taxon>
        <taxon>Streptophyta</taxon>
        <taxon>Embryophyta</taxon>
        <taxon>Tracheophyta</taxon>
        <taxon>Spermatophyta</taxon>
        <taxon>Pinopsida</taxon>
        <taxon>Pinidae</taxon>
        <taxon>Conifers I</taxon>
        <taxon>Pinales</taxon>
        <taxon>Pinaceae</taxon>
        <taxon>Picea</taxon>
    </lineage>
</organism>
<keyword evidence="1" id="KW-0496">Mitochondrion</keyword>
<evidence type="ECO:0000313" key="1">
    <source>
        <dbReference type="EMBL" id="KUM46668.1"/>
    </source>
</evidence>